<comment type="caution">
    <text evidence="1">The sequence shown here is derived from an EMBL/GenBank/DDBJ whole genome shotgun (WGS) entry which is preliminary data.</text>
</comment>
<evidence type="ECO:0000313" key="2">
    <source>
        <dbReference type="Proteomes" id="UP000708208"/>
    </source>
</evidence>
<proteinExistence type="predicted"/>
<protein>
    <submittedName>
        <fullName evidence="1">Uncharacterized protein</fullName>
    </submittedName>
</protein>
<dbReference type="Proteomes" id="UP000708208">
    <property type="component" value="Unassembled WGS sequence"/>
</dbReference>
<evidence type="ECO:0000313" key="1">
    <source>
        <dbReference type="EMBL" id="CAG7818646.1"/>
    </source>
</evidence>
<name>A0A8J2KRV9_9HEXA</name>
<accession>A0A8J2KRV9</accession>
<gene>
    <name evidence="1" type="ORF">AFUS01_LOCUS29134</name>
</gene>
<organism evidence="1 2">
    <name type="scientific">Allacma fusca</name>
    <dbReference type="NCBI Taxonomy" id="39272"/>
    <lineage>
        <taxon>Eukaryota</taxon>
        <taxon>Metazoa</taxon>
        <taxon>Ecdysozoa</taxon>
        <taxon>Arthropoda</taxon>
        <taxon>Hexapoda</taxon>
        <taxon>Collembola</taxon>
        <taxon>Symphypleona</taxon>
        <taxon>Sminthuridae</taxon>
        <taxon>Allacma</taxon>
    </lineage>
</organism>
<reference evidence="1" key="1">
    <citation type="submission" date="2021-06" db="EMBL/GenBank/DDBJ databases">
        <authorList>
            <person name="Hodson N. C."/>
            <person name="Mongue J. A."/>
            <person name="Jaron S. K."/>
        </authorList>
    </citation>
    <scope>NUCLEOTIDE SEQUENCE</scope>
</reference>
<dbReference type="EMBL" id="CAJVCH010426358">
    <property type="protein sequence ID" value="CAG7818646.1"/>
    <property type="molecule type" value="Genomic_DNA"/>
</dbReference>
<feature type="non-terminal residue" evidence="1">
    <location>
        <position position="1"/>
    </location>
</feature>
<keyword evidence="2" id="KW-1185">Reference proteome</keyword>
<sequence>FREVHRTF</sequence>